<gene>
    <name evidence="2" type="ORF">GCM10007067_21870</name>
</gene>
<reference evidence="2" key="2">
    <citation type="submission" date="2020-09" db="EMBL/GenBank/DDBJ databases">
        <authorList>
            <person name="Sun Q."/>
            <person name="Kim S."/>
        </authorList>
    </citation>
    <scope>NUCLEOTIDE SEQUENCE</scope>
    <source>
        <strain evidence="2">KCTC 23077</strain>
    </source>
</reference>
<name>A0A918T130_9GAMM</name>
<feature type="compositionally biased region" description="Basic and acidic residues" evidence="1">
    <location>
        <begin position="30"/>
        <end position="47"/>
    </location>
</feature>
<proteinExistence type="predicted"/>
<dbReference type="RefSeq" id="WP_189456438.1">
    <property type="nucleotide sequence ID" value="NZ_BMYD01000003.1"/>
</dbReference>
<feature type="compositionally biased region" description="Polar residues" evidence="1">
    <location>
        <begin position="8"/>
        <end position="29"/>
    </location>
</feature>
<evidence type="ECO:0000256" key="1">
    <source>
        <dbReference type="SAM" id="MobiDB-lite"/>
    </source>
</evidence>
<accession>A0A918T130</accession>
<keyword evidence="3" id="KW-1185">Reference proteome</keyword>
<sequence>MSKKKNLDPNNPQLSQAVNQGRINTQTQRDAQKAYKDNFSDQSEGAKSEGQPTAMHGQGAGFSRNKQ</sequence>
<dbReference type="AlphaFoldDB" id="A0A918T130"/>
<comment type="caution">
    <text evidence="2">The sequence shown here is derived from an EMBL/GenBank/DDBJ whole genome shotgun (WGS) entry which is preliminary data.</text>
</comment>
<dbReference type="EMBL" id="BMYD01000003">
    <property type="protein sequence ID" value="GHA83379.1"/>
    <property type="molecule type" value="Genomic_DNA"/>
</dbReference>
<evidence type="ECO:0000313" key="3">
    <source>
        <dbReference type="Proteomes" id="UP000646426"/>
    </source>
</evidence>
<evidence type="ECO:0000313" key="2">
    <source>
        <dbReference type="EMBL" id="GHA83379.1"/>
    </source>
</evidence>
<protein>
    <submittedName>
        <fullName evidence="2">Uncharacterized protein</fullName>
    </submittedName>
</protein>
<dbReference type="Proteomes" id="UP000646426">
    <property type="component" value="Unassembled WGS sequence"/>
</dbReference>
<organism evidence="2 3">
    <name type="scientific">Cognatilysobacter bugurensis</name>
    <dbReference type="NCBI Taxonomy" id="543356"/>
    <lineage>
        <taxon>Bacteria</taxon>
        <taxon>Pseudomonadati</taxon>
        <taxon>Pseudomonadota</taxon>
        <taxon>Gammaproteobacteria</taxon>
        <taxon>Lysobacterales</taxon>
        <taxon>Lysobacteraceae</taxon>
        <taxon>Cognatilysobacter</taxon>
    </lineage>
</organism>
<reference evidence="2" key="1">
    <citation type="journal article" date="2014" name="Int. J. Syst. Evol. Microbiol.">
        <title>Complete genome sequence of Corynebacterium casei LMG S-19264T (=DSM 44701T), isolated from a smear-ripened cheese.</title>
        <authorList>
            <consortium name="US DOE Joint Genome Institute (JGI-PGF)"/>
            <person name="Walter F."/>
            <person name="Albersmeier A."/>
            <person name="Kalinowski J."/>
            <person name="Ruckert C."/>
        </authorList>
    </citation>
    <scope>NUCLEOTIDE SEQUENCE</scope>
    <source>
        <strain evidence="2">KCTC 23077</strain>
    </source>
</reference>
<feature type="region of interest" description="Disordered" evidence="1">
    <location>
        <begin position="1"/>
        <end position="67"/>
    </location>
</feature>